<evidence type="ECO:0000313" key="1">
    <source>
        <dbReference type="EMBL" id="MFD2416015.1"/>
    </source>
</evidence>
<gene>
    <name evidence="1" type="ORF">ACFSXZ_06720</name>
</gene>
<evidence type="ECO:0008006" key="3">
    <source>
        <dbReference type="Google" id="ProtNLM"/>
    </source>
</evidence>
<reference evidence="2" key="1">
    <citation type="journal article" date="2019" name="Int. J. Syst. Evol. Microbiol.">
        <title>The Global Catalogue of Microorganisms (GCM) 10K type strain sequencing project: providing services to taxonomists for standard genome sequencing and annotation.</title>
        <authorList>
            <consortium name="The Broad Institute Genomics Platform"/>
            <consortium name="The Broad Institute Genome Sequencing Center for Infectious Disease"/>
            <person name="Wu L."/>
            <person name="Ma J."/>
        </authorList>
    </citation>
    <scope>NUCLEOTIDE SEQUENCE [LARGE SCALE GENOMIC DNA]</scope>
    <source>
        <strain evidence="2">CGMCC 4.7645</strain>
    </source>
</reference>
<protein>
    <recommendedName>
        <fullName evidence="3">DUF2795 domain-containing protein</fullName>
    </recommendedName>
</protein>
<sequence>MDADPTVIIPALLSAAGLSPRDEEVAVMIADFPDRAKAIDALYQVPEARYEEPATIFRSLL</sequence>
<dbReference type="EMBL" id="JBHUKR010000004">
    <property type="protein sequence ID" value="MFD2416015.1"/>
    <property type="molecule type" value="Genomic_DNA"/>
</dbReference>
<dbReference type="Proteomes" id="UP001597417">
    <property type="component" value="Unassembled WGS sequence"/>
</dbReference>
<dbReference type="RefSeq" id="WP_378262346.1">
    <property type="nucleotide sequence ID" value="NZ_JBHUKR010000004.1"/>
</dbReference>
<evidence type="ECO:0000313" key="2">
    <source>
        <dbReference type="Proteomes" id="UP001597417"/>
    </source>
</evidence>
<name>A0ABW5FN42_9PSEU</name>
<accession>A0ABW5FN42</accession>
<keyword evidence="2" id="KW-1185">Reference proteome</keyword>
<proteinExistence type="predicted"/>
<organism evidence="1 2">
    <name type="scientific">Amycolatopsis pigmentata</name>
    <dbReference type="NCBI Taxonomy" id="450801"/>
    <lineage>
        <taxon>Bacteria</taxon>
        <taxon>Bacillati</taxon>
        <taxon>Actinomycetota</taxon>
        <taxon>Actinomycetes</taxon>
        <taxon>Pseudonocardiales</taxon>
        <taxon>Pseudonocardiaceae</taxon>
        <taxon>Amycolatopsis</taxon>
    </lineage>
</organism>
<comment type="caution">
    <text evidence="1">The sequence shown here is derived from an EMBL/GenBank/DDBJ whole genome shotgun (WGS) entry which is preliminary data.</text>
</comment>